<feature type="transmembrane region" description="Helical" evidence="6">
    <location>
        <begin position="74"/>
        <end position="94"/>
    </location>
</feature>
<evidence type="ECO:0000313" key="8">
    <source>
        <dbReference type="EMBL" id="KAL3078919.1"/>
    </source>
</evidence>
<feature type="transmembrane region" description="Helical" evidence="6">
    <location>
        <begin position="301"/>
        <end position="322"/>
    </location>
</feature>
<accession>A0ABD2IFE0</accession>
<keyword evidence="2 6" id="KW-0812">Transmembrane</keyword>
<proteinExistence type="predicted"/>
<feature type="compositionally biased region" description="Basic and acidic residues" evidence="5">
    <location>
        <begin position="34"/>
        <end position="43"/>
    </location>
</feature>
<gene>
    <name evidence="8" type="ORF">niasHS_014701</name>
</gene>
<feature type="transmembrane region" description="Helical" evidence="6">
    <location>
        <begin position="229"/>
        <end position="250"/>
    </location>
</feature>
<feature type="region of interest" description="Disordered" evidence="5">
    <location>
        <begin position="1"/>
        <end position="59"/>
    </location>
</feature>
<feature type="transmembrane region" description="Helical" evidence="6">
    <location>
        <begin position="402"/>
        <end position="419"/>
    </location>
</feature>
<dbReference type="PANTHER" id="PTHR22950">
    <property type="entry name" value="AMINO ACID TRANSPORTER"/>
    <property type="match status" value="1"/>
</dbReference>
<dbReference type="Proteomes" id="UP001620645">
    <property type="component" value="Unassembled WGS sequence"/>
</dbReference>
<name>A0ABD2IFE0_HETSC</name>
<dbReference type="InterPro" id="IPR013057">
    <property type="entry name" value="AA_transpt_TM"/>
</dbReference>
<dbReference type="EMBL" id="JBICCN010000309">
    <property type="protein sequence ID" value="KAL3078919.1"/>
    <property type="molecule type" value="Genomic_DNA"/>
</dbReference>
<feature type="transmembrane region" description="Helical" evidence="6">
    <location>
        <begin position="467"/>
        <end position="490"/>
    </location>
</feature>
<feature type="transmembrane region" description="Helical" evidence="6">
    <location>
        <begin position="356"/>
        <end position="382"/>
    </location>
</feature>
<evidence type="ECO:0000256" key="2">
    <source>
        <dbReference type="ARBA" id="ARBA00022692"/>
    </source>
</evidence>
<evidence type="ECO:0000259" key="7">
    <source>
        <dbReference type="Pfam" id="PF01490"/>
    </source>
</evidence>
<feature type="transmembrane region" description="Helical" evidence="6">
    <location>
        <begin position="100"/>
        <end position="121"/>
    </location>
</feature>
<dbReference type="AlphaFoldDB" id="A0ABD2IFE0"/>
<protein>
    <recommendedName>
        <fullName evidence="7">Amino acid transporter transmembrane domain-containing protein</fullName>
    </recommendedName>
</protein>
<evidence type="ECO:0000256" key="1">
    <source>
        <dbReference type="ARBA" id="ARBA00004141"/>
    </source>
</evidence>
<evidence type="ECO:0000256" key="4">
    <source>
        <dbReference type="ARBA" id="ARBA00023136"/>
    </source>
</evidence>
<keyword evidence="9" id="KW-1185">Reference proteome</keyword>
<keyword evidence="4 6" id="KW-0472">Membrane</keyword>
<dbReference type="GO" id="GO:0016020">
    <property type="term" value="C:membrane"/>
    <property type="evidence" value="ECO:0007669"/>
    <property type="project" value="UniProtKB-SubCell"/>
</dbReference>
<feature type="transmembrane region" description="Helical" evidence="6">
    <location>
        <begin position="163"/>
        <end position="185"/>
    </location>
</feature>
<feature type="transmembrane region" description="Helical" evidence="6">
    <location>
        <begin position="205"/>
        <end position="222"/>
    </location>
</feature>
<keyword evidence="3 6" id="KW-1133">Transmembrane helix</keyword>
<evidence type="ECO:0000313" key="9">
    <source>
        <dbReference type="Proteomes" id="UP001620645"/>
    </source>
</evidence>
<comment type="subcellular location">
    <subcellularLocation>
        <location evidence="1">Membrane</location>
        <topology evidence="1">Multi-pass membrane protein</topology>
    </subcellularLocation>
</comment>
<sequence length="523" mass="57522">MTSSIRSYSDKVAAVEQSQPQKNFGDGETAPPAEEAHNEQKNDQEEEEGEGAAILPNDGDGEIIRKEGIPYSMILLNFIKGLLGAGLLGLPLASKDAGPLYKMISLFCIAIISFYSMSILVKGAQYHYTRLKIPFLTFGDLAEESCKVSFGWIKNYGPLAKNIVNIIIIVHQFGFCSMYYLFIASTFKTVFDEEKADNEPKGKDATWFLFILIPIVALNSIVSMRILSIMCLIGNVLMITSLTLILFMLSKIVFTERAHPIPFAMPSADGFFKASGTIIVSCLAQTLVLPLENRIKKPSQMLGPFGVLSIGIVISTSIYTIVGFLGYSAYGEEIQSTVLEHLECVNDKKKLTKLTYIIRIARCMSTTASFMLQMFVIVGVLWPLLEKRIEKLSRIWKIGIQFVFRAILVSVCLAISYSINNLAAIIRLIGVTTGTLLAFVLPAIFDLLTFVPLFRSQNRLREANVRLGINIGIIGFGFVILVGGLVVNVITMANKEEDWKCGGANATTSGSVTATMQSYTTPI</sequence>
<dbReference type="PANTHER" id="PTHR22950:SF217">
    <property type="entry name" value="AMINO ACID TRANSPORTER TRANSMEMBRANE DOMAIN-CONTAINING PROTEIN"/>
    <property type="match status" value="1"/>
</dbReference>
<dbReference type="Pfam" id="PF01490">
    <property type="entry name" value="Aa_trans"/>
    <property type="match status" value="1"/>
</dbReference>
<feature type="transmembrane region" description="Helical" evidence="6">
    <location>
        <begin position="425"/>
        <end position="455"/>
    </location>
</feature>
<evidence type="ECO:0000256" key="3">
    <source>
        <dbReference type="ARBA" id="ARBA00022989"/>
    </source>
</evidence>
<evidence type="ECO:0000256" key="6">
    <source>
        <dbReference type="SAM" id="Phobius"/>
    </source>
</evidence>
<organism evidence="8 9">
    <name type="scientific">Heterodera schachtii</name>
    <name type="common">Sugarbeet cyst nematode worm</name>
    <name type="synonym">Tylenchus schachtii</name>
    <dbReference type="NCBI Taxonomy" id="97005"/>
    <lineage>
        <taxon>Eukaryota</taxon>
        <taxon>Metazoa</taxon>
        <taxon>Ecdysozoa</taxon>
        <taxon>Nematoda</taxon>
        <taxon>Chromadorea</taxon>
        <taxon>Rhabditida</taxon>
        <taxon>Tylenchina</taxon>
        <taxon>Tylenchomorpha</taxon>
        <taxon>Tylenchoidea</taxon>
        <taxon>Heteroderidae</taxon>
        <taxon>Heteroderinae</taxon>
        <taxon>Heterodera</taxon>
    </lineage>
</organism>
<feature type="domain" description="Amino acid transporter transmembrane" evidence="7">
    <location>
        <begin position="74"/>
        <end position="480"/>
    </location>
</feature>
<comment type="caution">
    <text evidence="8">The sequence shown here is derived from an EMBL/GenBank/DDBJ whole genome shotgun (WGS) entry which is preliminary data.</text>
</comment>
<feature type="transmembrane region" description="Helical" evidence="6">
    <location>
        <begin position="270"/>
        <end position="289"/>
    </location>
</feature>
<reference evidence="8 9" key="1">
    <citation type="submission" date="2024-10" db="EMBL/GenBank/DDBJ databases">
        <authorList>
            <person name="Kim D."/>
        </authorList>
    </citation>
    <scope>NUCLEOTIDE SEQUENCE [LARGE SCALE GENOMIC DNA]</scope>
    <source>
        <strain evidence="8">Taebaek</strain>
    </source>
</reference>
<evidence type="ECO:0000256" key="5">
    <source>
        <dbReference type="SAM" id="MobiDB-lite"/>
    </source>
</evidence>